<accession>A0A485C714</accession>
<name>A0A485C714_KLUCR</name>
<evidence type="ECO:0000256" key="1">
    <source>
        <dbReference type="SAM" id="MobiDB-lite"/>
    </source>
</evidence>
<feature type="signal peptide" evidence="2">
    <location>
        <begin position="1"/>
        <end position="23"/>
    </location>
</feature>
<sequence length="110" mass="12250">MRRQLVAFVCYSIFIPFCPHVMADSGPVIHPSTSQTDNQKARQTQLTPQGTEVMASKSTLRPGELDFPQETPCFTLNRVVIDNRPALPQWLPLKSLLKQAQGRCLGGERG</sequence>
<gene>
    <name evidence="3" type="ORF">NCTC12993_06122</name>
</gene>
<dbReference type="AlphaFoldDB" id="A0A485C714"/>
<evidence type="ECO:0000313" key="3">
    <source>
        <dbReference type="EMBL" id="VFS81937.1"/>
    </source>
</evidence>
<evidence type="ECO:0000313" key="4">
    <source>
        <dbReference type="Proteomes" id="UP000401081"/>
    </source>
</evidence>
<protein>
    <recommendedName>
        <fullName evidence="5">ShlB/FhaC/HecB family hemolysin secretion/activation protein</fullName>
    </recommendedName>
</protein>
<keyword evidence="4" id="KW-1185">Reference proteome</keyword>
<evidence type="ECO:0000256" key="2">
    <source>
        <dbReference type="SAM" id="SignalP"/>
    </source>
</evidence>
<reference evidence="3 4" key="1">
    <citation type="submission" date="2019-03" db="EMBL/GenBank/DDBJ databases">
        <authorList>
            <consortium name="Pathogen Informatics"/>
        </authorList>
    </citation>
    <scope>NUCLEOTIDE SEQUENCE [LARGE SCALE GENOMIC DNA]</scope>
    <source>
        <strain evidence="3 4">NCTC12993</strain>
    </source>
</reference>
<dbReference type="Proteomes" id="UP000401081">
    <property type="component" value="Unassembled WGS sequence"/>
</dbReference>
<dbReference type="EMBL" id="CAADJD010000025">
    <property type="protein sequence ID" value="VFS81937.1"/>
    <property type="molecule type" value="Genomic_DNA"/>
</dbReference>
<keyword evidence="2" id="KW-0732">Signal</keyword>
<feature type="chain" id="PRO_5019855278" description="ShlB/FhaC/HecB family hemolysin secretion/activation protein" evidence="2">
    <location>
        <begin position="24"/>
        <end position="110"/>
    </location>
</feature>
<feature type="region of interest" description="Disordered" evidence="1">
    <location>
        <begin position="26"/>
        <end position="52"/>
    </location>
</feature>
<proteinExistence type="predicted"/>
<feature type="compositionally biased region" description="Polar residues" evidence="1">
    <location>
        <begin position="31"/>
        <end position="50"/>
    </location>
</feature>
<organism evidence="3 4">
    <name type="scientific">Kluyvera cryocrescens</name>
    <name type="common">Kluyvera citrophila</name>
    <dbReference type="NCBI Taxonomy" id="580"/>
    <lineage>
        <taxon>Bacteria</taxon>
        <taxon>Pseudomonadati</taxon>
        <taxon>Pseudomonadota</taxon>
        <taxon>Gammaproteobacteria</taxon>
        <taxon>Enterobacterales</taxon>
        <taxon>Enterobacteriaceae</taxon>
        <taxon>Kluyvera</taxon>
    </lineage>
</organism>
<evidence type="ECO:0008006" key="5">
    <source>
        <dbReference type="Google" id="ProtNLM"/>
    </source>
</evidence>